<evidence type="ECO:0000256" key="1">
    <source>
        <dbReference type="ARBA" id="ARBA00010617"/>
    </source>
</evidence>
<dbReference type="FunFam" id="1.10.630.10:FF:000018">
    <property type="entry name" value="Cytochrome P450 monooxygenase"/>
    <property type="match status" value="1"/>
</dbReference>
<dbReference type="RefSeq" id="WP_146353630.1">
    <property type="nucleotide sequence ID" value="NZ_VOBR01000012.1"/>
</dbReference>
<evidence type="ECO:0000256" key="2">
    <source>
        <dbReference type="ARBA" id="ARBA00022617"/>
    </source>
</evidence>
<dbReference type="GO" id="GO:0005506">
    <property type="term" value="F:iron ion binding"/>
    <property type="evidence" value="ECO:0007669"/>
    <property type="project" value="InterPro"/>
</dbReference>
<dbReference type="PRINTS" id="PR00359">
    <property type="entry name" value="BP450"/>
</dbReference>
<keyword evidence="9" id="KW-1185">Reference proteome</keyword>
<dbReference type="OrthoDB" id="3664945at2"/>
<comment type="caution">
    <text evidence="8">The sequence shown here is derived from an EMBL/GenBank/DDBJ whole genome shotgun (WGS) entry which is preliminary data.</text>
</comment>
<evidence type="ECO:0000313" key="8">
    <source>
        <dbReference type="EMBL" id="TWP50468.1"/>
    </source>
</evidence>
<name>A0A563ESF1_9PSEU</name>
<sequence>MTTTRPPSYPGSRSGRCPYEQPADYAAWREREGLQRATLADGREAWVVTRHADVRAALADPRCSADSRNPNLPGNNLGFRSMARMDDPEHARLRRTLTGHFTVRQANLVRPRIEEVVHRFLDEMIGKGAPADFVREFALPVPSLVISILLGVPYRDHDFFQEKTATLFSSEYPDVDKKSAVHALVGYLHELLAGKGTDPADDIASQQAAHVSRGELTADEAAMNCLLVLIAGHESTSNMLALSVLALLQHPVQAARLRAADDARAAVEELLRYLSITENSVVRAATEDITIGGQLVRAGEGLILCLPAANHDPAFADQPGTLDVDRNARGHLAFGHGVHQCIGQSLARAELQIALPAVLRRLPDLRLAVPPEEIRFRRSINIGVHELQVAW</sequence>
<dbReference type="InterPro" id="IPR002397">
    <property type="entry name" value="Cyt_P450_B"/>
</dbReference>
<evidence type="ECO:0000256" key="3">
    <source>
        <dbReference type="ARBA" id="ARBA00022723"/>
    </source>
</evidence>
<evidence type="ECO:0000256" key="4">
    <source>
        <dbReference type="ARBA" id="ARBA00023002"/>
    </source>
</evidence>
<evidence type="ECO:0000256" key="5">
    <source>
        <dbReference type="ARBA" id="ARBA00023004"/>
    </source>
</evidence>
<accession>A0A563ESF1</accession>
<dbReference type="GO" id="GO:0020037">
    <property type="term" value="F:heme binding"/>
    <property type="evidence" value="ECO:0007669"/>
    <property type="project" value="InterPro"/>
</dbReference>
<reference evidence="8 9" key="1">
    <citation type="submission" date="2019-07" db="EMBL/GenBank/DDBJ databases">
        <title>Lentzea xizangensis sp. nov., isolated from Qinghai-Tibetan Plateau Soils.</title>
        <authorList>
            <person name="Huang J."/>
        </authorList>
    </citation>
    <scope>NUCLEOTIDE SEQUENCE [LARGE SCALE GENOMIC DNA]</scope>
    <source>
        <strain evidence="8 9">FXJ1.1311</strain>
    </source>
</reference>
<dbReference type="InterPro" id="IPR001128">
    <property type="entry name" value="Cyt_P450"/>
</dbReference>
<dbReference type="AlphaFoldDB" id="A0A563ESF1"/>
<dbReference type="Pfam" id="PF00067">
    <property type="entry name" value="p450"/>
    <property type="match status" value="1"/>
</dbReference>
<dbReference type="Gene3D" id="1.10.630.10">
    <property type="entry name" value="Cytochrome P450"/>
    <property type="match status" value="1"/>
</dbReference>
<dbReference type="PROSITE" id="PS00086">
    <property type="entry name" value="CYTOCHROME_P450"/>
    <property type="match status" value="1"/>
</dbReference>
<dbReference type="InterPro" id="IPR036396">
    <property type="entry name" value="Cyt_P450_sf"/>
</dbReference>
<evidence type="ECO:0000313" key="9">
    <source>
        <dbReference type="Proteomes" id="UP000316639"/>
    </source>
</evidence>
<dbReference type="InterPro" id="IPR017972">
    <property type="entry name" value="Cyt_P450_CS"/>
</dbReference>
<dbReference type="PRINTS" id="PR00385">
    <property type="entry name" value="P450"/>
</dbReference>
<dbReference type="CDD" id="cd11030">
    <property type="entry name" value="CYP105-like"/>
    <property type="match status" value="1"/>
</dbReference>
<keyword evidence="2 7" id="KW-0349">Heme</keyword>
<proteinExistence type="inferred from homology"/>
<comment type="similarity">
    <text evidence="1 7">Belongs to the cytochrome P450 family.</text>
</comment>
<keyword evidence="6 7" id="KW-0503">Monooxygenase</keyword>
<evidence type="ECO:0000256" key="7">
    <source>
        <dbReference type="RuleBase" id="RU000461"/>
    </source>
</evidence>
<gene>
    <name evidence="8" type="ORF">FKR81_20040</name>
</gene>
<organism evidence="8 9">
    <name type="scientific">Lentzea tibetensis</name>
    <dbReference type="NCBI Taxonomy" id="2591470"/>
    <lineage>
        <taxon>Bacteria</taxon>
        <taxon>Bacillati</taxon>
        <taxon>Actinomycetota</taxon>
        <taxon>Actinomycetes</taxon>
        <taxon>Pseudonocardiales</taxon>
        <taxon>Pseudonocardiaceae</taxon>
        <taxon>Lentzea</taxon>
    </lineage>
</organism>
<keyword evidence="3 7" id="KW-0479">Metal-binding</keyword>
<dbReference type="SUPFAM" id="SSF48264">
    <property type="entry name" value="Cytochrome P450"/>
    <property type="match status" value="1"/>
</dbReference>
<dbReference type="EMBL" id="VOBR01000012">
    <property type="protein sequence ID" value="TWP50468.1"/>
    <property type="molecule type" value="Genomic_DNA"/>
</dbReference>
<evidence type="ECO:0000256" key="6">
    <source>
        <dbReference type="ARBA" id="ARBA00023033"/>
    </source>
</evidence>
<dbReference type="GO" id="GO:0004497">
    <property type="term" value="F:monooxygenase activity"/>
    <property type="evidence" value="ECO:0007669"/>
    <property type="project" value="UniProtKB-KW"/>
</dbReference>
<dbReference type="PANTHER" id="PTHR46696">
    <property type="entry name" value="P450, PUTATIVE (EUROFUNG)-RELATED"/>
    <property type="match status" value="1"/>
</dbReference>
<keyword evidence="4 7" id="KW-0560">Oxidoreductase</keyword>
<dbReference type="GO" id="GO:0016705">
    <property type="term" value="F:oxidoreductase activity, acting on paired donors, with incorporation or reduction of molecular oxygen"/>
    <property type="evidence" value="ECO:0007669"/>
    <property type="project" value="InterPro"/>
</dbReference>
<dbReference type="PANTHER" id="PTHR46696:SF1">
    <property type="entry name" value="CYTOCHROME P450 YJIB-RELATED"/>
    <property type="match status" value="1"/>
</dbReference>
<protein>
    <submittedName>
        <fullName evidence="8">Cytochrome P450</fullName>
    </submittedName>
</protein>
<dbReference type="Proteomes" id="UP000316639">
    <property type="component" value="Unassembled WGS sequence"/>
</dbReference>
<keyword evidence="5 7" id="KW-0408">Iron</keyword>